<proteinExistence type="predicted"/>
<reference evidence="2 3" key="1">
    <citation type="journal article" date="2014" name="Int. J. Syst. Evol. Microbiol.">
        <title>Arthrobacter pityocampae sp. nov., isolated from Thaumetopoea pityocampa (Lep., Thaumetopoeidae).</title>
        <authorList>
            <person name="Ince I.A."/>
            <person name="Demirbag Z."/>
            <person name="Kati H."/>
        </authorList>
    </citation>
    <scope>NUCLEOTIDE SEQUENCE [LARGE SCALE GENOMIC DNA]</scope>
    <source>
        <strain evidence="2 3">Tp2</strain>
    </source>
</reference>
<dbReference type="EMBL" id="PRKW01000006">
    <property type="protein sequence ID" value="PPB48297.1"/>
    <property type="molecule type" value="Genomic_DNA"/>
</dbReference>
<accession>A0A2S5IUT7</accession>
<feature type="compositionally biased region" description="Pro residues" evidence="1">
    <location>
        <begin position="1"/>
        <end position="22"/>
    </location>
</feature>
<name>A0A2S5IUT7_9MICC</name>
<keyword evidence="3" id="KW-1185">Reference proteome</keyword>
<evidence type="ECO:0008006" key="4">
    <source>
        <dbReference type="Google" id="ProtNLM"/>
    </source>
</evidence>
<evidence type="ECO:0000313" key="2">
    <source>
        <dbReference type="EMBL" id="PPB48297.1"/>
    </source>
</evidence>
<dbReference type="OrthoDB" id="3831250at2"/>
<dbReference type="RefSeq" id="WP_104122473.1">
    <property type="nucleotide sequence ID" value="NZ_PRKW01000006.1"/>
</dbReference>
<dbReference type="AlphaFoldDB" id="A0A2S5IUT7"/>
<comment type="caution">
    <text evidence="2">The sequence shown here is derived from an EMBL/GenBank/DDBJ whole genome shotgun (WGS) entry which is preliminary data.</text>
</comment>
<protein>
    <recommendedName>
        <fullName evidence="4">DUF4352 domain-containing protein</fullName>
    </recommendedName>
</protein>
<gene>
    <name evidence="2" type="ORF">C4K88_15205</name>
</gene>
<evidence type="ECO:0000256" key="1">
    <source>
        <dbReference type="SAM" id="MobiDB-lite"/>
    </source>
</evidence>
<evidence type="ECO:0000313" key="3">
    <source>
        <dbReference type="Proteomes" id="UP000239297"/>
    </source>
</evidence>
<feature type="region of interest" description="Disordered" evidence="1">
    <location>
        <begin position="1"/>
        <end position="68"/>
    </location>
</feature>
<dbReference type="Proteomes" id="UP000239297">
    <property type="component" value="Unassembled WGS sequence"/>
</dbReference>
<sequence length="197" mass="19904">MPSAPEPSAPEPSAPEPTPPDPGVSAPDVPAPESTAASNRSEDAFAPPAPTGKIVDEPPTVAPAKGFEDPAPVAEGVATRVAAMKAVDGEARGVGEVGGPAVQFTLEVTNSTKKVISLAEAVVNVEAGADRSPAELLSGPGAVPFPAEVRPGQSVAGVFVFQIPPEQRDSVRVLFHYQAVLPVAAFQGPAPRQGEAP</sequence>
<organism evidence="2 3">
    <name type="scientific">Arthrobacter pityocampae</name>
    <dbReference type="NCBI Taxonomy" id="547334"/>
    <lineage>
        <taxon>Bacteria</taxon>
        <taxon>Bacillati</taxon>
        <taxon>Actinomycetota</taxon>
        <taxon>Actinomycetes</taxon>
        <taxon>Micrococcales</taxon>
        <taxon>Micrococcaceae</taxon>
        <taxon>Arthrobacter</taxon>
    </lineage>
</organism>